<evidence type="ECO:0000313" key="1">
    <source>
        <dbReference type="EMBL" id="OAA31270.1"/>
    </source>
</evidence>
<dbReference type="STRING" id="1453497.AT15_07175"/>
<dbReference type="RefSeq" id="WP_068346271.1">
    <property type="nucleotide sequence ID" value="NZ_JFHK01000004.1"/>
</dbReference>
<sequence length="378" mass="42306">MKKGLFFVVSALIILVFFGGCPASNRPYLSMIVQKLNREPGEVIEIAVNAVNFVPDGSEIYSWQAEYWDGDSWEPLAGHLFPQGSGQRAYLYFPEIEYEKLWISVKTTAFIDGELKEISGSRTLYFDDKPDVAVEVFEIAGSFPEPDSWFENWGAYKDERTPFYFRYVDGFSPAVVFGFDPFEGRIKAVEVAPNATPSESCVYIHGSEEILKSGYSTSDLDDFFNEINIGEEKWRRRIKITADLSSVGLDDLPDKWFVDLYPDASDTGYDPDNESLFLIRGVKTSGTFVADKLLDISDLVLSSAKTENLNLKSVITVHFELDEASLGIGPLLDKEHYFGIMLVAYVEAPASSEFTSEVVIEIPAIVGAEMVFSPDVDF</sequence>
<organism evidence="1 2">
    <name type="scientific">Kosmotoga arenicorallina S304</name>
    <dbReference type="NCBI Taxonomy" id="1453497"/>
    <lineage>
        <taxon>Bacteria</taxon>
        <taxon>Thermotogati</taxon>
        <taxon>Thermotogota</taxon>
        <taxon>Thermotogae</taxon>
        <taxon>Kosmotogales</taxon>
        <taxon>Kosmotogaceae</taxon>
        <taxon>Kosmotoga</taxon>
    </lineage>
</organism>
<dbReference type="AlphaFoldDB" id="A0A182C7K7"/>
<dbReference type="PATRIC" id="fig|1453497.3.peg.1429"/>
<keyword evidence="2" id="KW-1185">Reference proteome</keyword>
<reference evidence="1 2" key="1">
    <citation type="submission" date="2014-02" db="EMBL/GenBank/DDBJ databases">
        <title>Kosmotoga genome sequencing.</title>
        <authorList>
            <person name="Pollo S.M."/>
            <person name="Charchuk R."/>
            <person name="Nesbo C.L."/>
        </authorList>
    </citation>
    <scope>NUCLEOTIDE SEQUENCE [LARGE SCALE GENOMIC DNA]</scope>
    <source>
        <strain evidence="1 2">S304</strain>
    </source>
</reference>
<dbReference type="PROSITE" id="PS51257">
    <property type="entry name" value="PROKAR_LIPOPROTEIN"/>
    <property type="match status" value="1"/>
</dbReference>
<proteinExistence type="predicted"/>
<protein>
    <submittedName>
        <fullName evidence="1">Uncharacterized protein</fullName>
    </submittedName>
</protein>
<dbReference type="OrthoDB" id="42842at2"/>
<accession>A0A182C7K7</accession>
<name>A0A182C7K7_9BACT</name>
<gene>
    <name evidence="1" type="ORF">AT15_07175</name>
</gene>
<dbReference type="EMBL" id="JFHK01000004">
    <property type="protein sequence ID" value="OAA31270.1"/>
    <property type="molecule type" value="Genomic_DNA"/>
</dbReference>
<evidence type="ECO:0000313" key="2">
    <source>
        <dbReference type="Proteomes" id="UP000077339"/>
    </source>
</evidence>
<dbReference type="Proteomes" id="UP000077339">
    <property type="component" value="Unassembled WGS sequence"/>
</dbReference>
<comment type="caution">
    <text evidence="1">The sequence shown here is derived from an EMBL/GenBank/DDBJ whole genome shotgun (WGS) entry which is preliminary data.</text>
</comment>